<feature type="binding site" evidence="16">
    <location>
        <position position="153"/>
    </location>
    <ligand>
        <name>ATP</name>
        <dbReference type="ChEBI" id="CHEBI:30616"/>
    </ligand>
</feature>
<evidence type="ECO:0000256" key="12">
    <source>
        <dbReference type="ARBA" id="ARBA00023141"/>
    </source>
</evidence>
<comment type="cofactor">
    <cofactor evidence="17">
        <name>Co(2+)</name>
        <dbReference type="ChEBI" id="CHEBI:48828"/>
    </cofactor>
    <cofactor evidence="17">
        <name>Zn(2+)</name>
        <dbReference type="ChEBI" id="CHEBI:29105"/>
    </cofactor>
    <text evidence="17">Binds 1 divalent metal cation per subunit. Can use either Co(2+) or Zn(2+).</text>
</comment>
<dbReference type="InterPro" id="IPR056179">
    <property type="entry name" value="DHQS_C"/>
</dbReference>
<feature type="domain" description="3-dehydroquinate synthase C-terminal" evidence="20">
    <location>
        <begin position="375"/>
        <end position="516"/>
    </location>
</feature>
<dbReference type="GO" id="GO:0009423">
    <property type="term" value="P:chorismate biosynthetic process"/>
    <property type="evidence" value="ECO:0007669"/>
    <property type="project" value="UniProtKB-UniRule"/>
</dbReference>
<dbReference type="InterPro" id="IPR000623">
    <property type="entry name" value="Shikimate_kinase/TSH1"/>
</dbReference>
<dbReference type="GO" id="GO:0009073">
    <property type="term" value="P:aromatic amino acid family biosynthetic process"/>
    <property type="evidence" value="ECO:0007669"/>
    <property type="project" value="UniProtKB-KW"/>
</dbReference>
<dbReference type="RefSeq" id="WP_020441204.1">
    <property type="nucleotide sequence ID" value="NC_021663.1"/>
</dbReference>
<keyword evidence="11 17" id="KW-0520">NAD</keyword>
<dbReference type="HOGENOM" id="CLU_001201_5_1_11"/>
<evidence type="ECO:0000256" key="17">
    <source>
        <dbReference type="HAMAP-Rule" id="MF_00110"/>
    </source>
</evidence>
<keyword evidence="13 17" id="KW-0456">Lyase</keyword>
<dbReference type="NCBIfam" id="TIGR01357">
    <property type="entry name" value="aroB"/>
    <property type="match status" value="1"/>
</dbReference>
<feature type="binding site" evidence="17">
    <location>
        <position position="378"/>
    </location>
    <ligand>
        <name>Zn(2+)</name>
        <dbReference type="ChEBI" id="CHEBI:29105"/>
    </ligand>
</feature>
<keyword evidence="9 16" id="KW-0418">Kinase</keyword>
<evidence type="ECO:0000256" key="13">
    <source>
        <dbReference type="ARBA" id="ARBA00023239"/>
    </source>
</evidence>
<dbReference type="Gene3D" id="3.40.50.1970">
    <property type="match status" value="1"/>
</dbReference>
<feature type="binding site" evidence="16">
    <location>
        <begin position="13"/>
        <end position="18"/>
    </location>
    <ligand>
        <name>ATP</name>
        <dbReference type="ChEBI" id="CHEBI:30616"/>
    </ligand>
</feature>
<keyword evidence="17" id="KW-0479">Metal-binding</keyword>
<dbReference type="eggNOG" id="COG0337">
    <property type="taxonomic scope" value="Bacteria"/>
</dbReference>
<feature type="binding site" evidence="17">
    <location>
        <position position="336"/>
    </location>
    <ligand>
        <name>NAD(+)</name>
        <dbReference type="ChEBI" id="CHEBI:57540"/>
    </ligand>
</feature>
<evidence type="ECO:0000259" key="19">
    <source>
        <dbReference type="Pfam" id="PF01761"/>
    </source>
</evidence>
<dbReference type="InterPro" id="IPR030960">
    <property type="entry name" value="DHQS/DOIS_N"/>
</dbReference>
<feature type="compositionally biased region" description="Low complexity" evidence="18">
    <location>
        <begin position="176"/>
        <end position="190"/>
    </location>
</feature>
<gene>
    <name evidence="17" type="primary">aroB</name>
    <name evidence="16" type="synonym">aroK</name>
    <name evidence="21" type="ORF">A606_05980</name>
</gene>
<dbReference type="STRING" id="1200352.A606_05980"/>
<evidence type="ECO:0000256" key="14">
    <source>
        <dbReference type="ARBA" id="ARBA00023268"/>
    </source>
</evidence>
<keyword evidence="17" id="KW-0862">Zinc</keyword>
<keyword evidence="16" id="KW-0460">Magnesium</keyword>
<comment type="cofactor">
    <cofactor evidence="2 17">
        <name>NAD(+)</name>
        <dbReference type="ChEBI" id="CHEBI:57540"/>
    </cofactor>
</comment>
<keyword evidence="14" id="KW-0511">Multifunctional enzyme</keyword>
<keyword evidence="8 17" id="KW-0547">Nucleotide-binding</keyword>
<dbReference type="UniPathway" id="UPA00053">
    <property type="reaction ID" value="UER00085"/>
</dbReference>
<feature type="domain" description="3-dehydroquinate synthase N-terminal" evidence="19">
    <location>
        <begin position="263"/>
        <end position="373"/>
    </location>
</feature>
<protein>
    <recommendedName>
        <fullName evidence="16 17">Multifunctional fusion protein</fullName>
    </recommendedName>
    <domain>
        <recommendedName>
            <fullName evidence="16">Shikimate kinase</fullName>
            <shortName evidence="16">SK</shortName>
            <ecNumber evidence="16">2.7.1.71</ecNumber>
        </recommendedName>
    </domain>
    <domain>
        <recommendedName>
            <fullName evidence="17">3-dehydroquinate synthase</fullName>
            <shortName evidence="17">DHQS</shortName>
            <ecNumber evidence="17">4.2.3.4</ecNumber>
        </recommendedName>
    </domain>
</protein>
<dbReference type="HAMAP" id="MF_00109">
    <property type="entry name" value="Shikimate_kinase"/>
    <property type="match status" value="1"/>
</dbReference>
<dbReference type="OrthoDB" id="9806583at2"/>
<comment type="pathway">
    <text evidence="3 17">Metabolic intermediate biosynthesis; chorismate biosynthesis; chorismate from D-erythrose 4-phosphate and phosphoenolpyruvate: step 2/7.</text>
</comment>
<comment type="caution">
    <text evidence="17">Lacks conserved residue(s) required for the propagation of feature annotation.</text>
</comment>
<evidence type="ECO:0000256" key="6">
    <source>
        <dbReference type="ARBA" id="ARBA00022605"/>
    </source>
</evidence>
<dbReference type="HAMAP" id="MF_00110">
    <property type="entry name" value="DHQ_synthase"/>
    <property type="match status" value="1"/>
</dbReference>
<dbReference type="PRINTS" id="PR01100">
    <property type="entry name" value="SHIKIMTKNASE"/>
</dbReference>
<dbReference type="Gene3D" id="3.40.50.300">
    <property type="entry name" value="P-loop containing nucleotide triphosphate hydrolases"/>
    <property type="match status" value="1"/>
</dbReference>
<keyword evidence="12 17" id="KW-0057">Aromatic amino acid biosynthesis</keyword>
<evidence type="ECO:0000256" key="11">
    <source>
        <dbReference type="ARBA" id="ARBA00023027"/>
    </source>
</evidence>
<accession>S4XJV1</accession>
<feature type="binding site" evidence="17">
    <location>
        <begin position="299"/>
        <end position="303"/>
    </location>
    <ligand>
        <name>NAD(+)</name>
        <dbReference type="ChEBI" id="CHEBI:57540"/>
    </ligand>
</feature>
<evidence type="ECO:0000256" key="7">
    <source>
        <dbReference type="ARBA" id="ARBA00022679"/>
    </source>
</evidence>
<dbReference type="PATRIC" id="fig|1200352.3.peg.1212"/>
<evidence type="ECO:0000256" key="1">
    <source>
        <dbReference type="ARBA" id="ARBA00001393"/>
    </source>
</evidence>
<keyword evidence="5 17" id="KW-0963">Cytoplasm</keyword>
<feature type="binding site" evidence="16">
    <location>
        <position position="136"/>
    </location>
    <ligand>
        <name>substrate</name>
    </ligand>
</feature>
<organism evidence="21 22">
    <name type="scientific">Corynebacterium terpenotabidum Y-11</name>
    <dbReference type="NCBI Taxonomy" id="1200352"/>
    <lineage>
        <taxon>Bacteria</taxon>
        <taxon>Bacillati</taxon>
        <taxon>Actinomycetota</taxon>
        <taxon>Actinomycetes</taxon>
        <taxon>Mycobacteriales</taxon>
        <taxon>Corynebacteriaceae</taxon>
        <taxon>Corynebacterium</taxon>
    </lineage>
</organism>
<comment type="catalytic activity">
    <reaction evidence="1 17">
        <text>7-phospho-2-dehydro-3-deoxy-D-arabino-heptonate = 3-dehydroquinate + phosphate</text>
        <dbReference type="Rhea" id="RHEA:21968"/>
        <dbReference type="ChEBI" id="CHEBI:32364"/>
        <dbReference type="ChEBI" id="CHEBI:43474"/>
        <dbReference type="ChEBI" id="CHEBI:58394"/>
        <dbReference type="EC" id="4.2.3.4"/>
    </reaction>
</comment>
<dbReference type="InterPro" id="IPR023000">
    <property type="entry name" value="Shikimate_kinase_CS"/>
</dbReference>
<dbReference type="GO" id="GO:0008652">
    <property type="term" value="P:amino acid biosynthetic process"/>
    <property type="evidence" value="ECO:0007669"/>
    <property type="project" value="UniProtKB-KW"/>
</dbReference>
<feature type="region of interest" description="Disordered" evidence="18">
    <location>
        <begin position="175"/>
        <end position="198"/>
    </location>
</feature>
<dbReference type="InterPro" id="IPR031322">
    <property type="entry name" value="Shikimate/glucono_kinase"/>
</dbReference>
<evidence type="ECO:0000313" key="22">
    <source>
        <dbReference type="Proteomes" id="UP000014809"/>
    </source>
</evidence>
<comment type="function">
    <text evidence="17">Catalyzes the conversion of 3-deoxy-D-arabino-heptulosonate 7-phosphate (DAHP) to dehydroquinate (DHQ).</text>
</comment>
<dbReference type="KEGG" id="cter:A606_05980"/>
<comment type="subcellular location">
    <subcellularLocation>
        <location evidence="17">Cytoplasm</location>
    </subcellularLocation>
</comment>
<evidence type="ECO:0000256" key="10">
    <source>
        <dbReference type="ARBA" id="ARBA00022840"/>
    </source>
</evidence>
<reference evidence="21 22" key="1">
    <citation type="submission" date="2012-06" db="EMBL/GenBank/DDBJ databases">
        <title>Complete genome sequence of Corynebacterium terpenotabidum Y-11 (=DSM 44721).</title>
        <authorList>
            <person name="Ruckert C."/>
            <person name="Albersmeier A."/>
            <person name="Al-Dilaimi A."/>
            <person name="Szczepanowski R."/>
            <person name="Kalinowski J."/>
        </authorList>
    </citation>
    <scope>NUCLEOTIDE SEQUENCE [LARGE SCALE GENOMIC DNA]</scope>
    <source>
        <strain evidence="21 22">Y-11</strain>
    </source>
</reference>
<dbReference type="EMBL" id="CP003696">
    <property type="protein sequence ID" value="AGP30843.1"/>
    <property type="molecule type" value="Genomic_DNA"/>
</dbReference>
<evidence type="ECO:0000256" key="18">
    <source>
        <dbReference type="SAM" id="MobiDB-lite"/>
    </source>
</evidence>
<feature type="binding site" evidence="17">
    <location>
        <begin position="323"/>
        <end position="324"/>
    </location>
    <ligand>
        <name>NAD(+)</name>
        <dbReference type="ChEBI" id="CHEBI:57540"/>
    </ligand>
</feature>
<keyword evidence="22" id="KW-1185">Reference proteome</keyword>
<dbReference type="GO" id="GO:0004765">
    <property type="term" value="F:shikimate kinase activity"/>
    <property type="evidence" value="ECO:0007669"/>
    <property type="project" value="UniProtKB-UniRule"/>
</dbReference>
<feature type="binding site" evidence="16">
    <location>
        <position position="59"/>
    </location>
    <ligand>
        <name>substrate</name>
    </ligand>
</feature>
<dbReference type="InterPro" id="IPR050071">
    <property type="entry name" value="Dehydroquinate_synthase"/>
</dbReference>
<dbReference type="Proteomes" id="UP000014809">
    <property type="component" value="Chromosome"/>
</dbReference>
<name>S4XJV1_9CORY</name>
<feature type="binding site" evidence="17">
    <location>
        <position position="456"/>
    </location>
    <ligand>
        <name>Zn(2+)</name>
        <dbReference type="ChEBI" id="CHEBI:29105"/>
    </ligand>
</feature>
<comment type="pathway">
    <text evidence="4 16">Metabolic intermediate biosynthesis; chorismate biosynthesis; chorismate from D-erythrose 4-phosphate and phosphoenolpyruvate: step 5/7.</text>
</comment>
<dbReference type="eggNOG" id="COG0703">
    <property type="taxonomic scope" value="Bacteria"/>
</dbReference>
<dbReference type="CDD" id="cd08195">
    <property type="entry name" value="DHQS"/>
    <property type="match status" value="1"/>
</dbReference>
<comment type="subunit">
    <text evidence="16">Monomer.</text>
</comment>
<evidence type="ECO:0000256" key="9">
    <source>
        <dbReference type="ARBA" id="ARBA00022777"/>
    </source>
</evidence>
<dbReference type="AlphaFoldDB" id="S4XJV1"/>
<dbReference type="CDD" id="cd00464">
    <property type="entry name" value="SK"/>
    <property type="match status" value="1"/>
</dbReference>
<proteinExistence type="inferred from homology"/>
<feature type="binding site" evidence="17">
    <location>
        <begin position="265"/>
        <end position="270"/>
    </location>
    <ligand>
        <name>NAD(+)</name>
        <dbReference type="ChEBI" id="CHEBI:57540"/>
    </ligand>
</feature>
<evidence type="ECO:0000256" key="16">
    <source>
        <dbReference type="HAMAP-Rule" id="MF_00109"/>
    </source>
</evidence>
<dbReference type="GO" id="GO:0000287">
    <property type="term" value="F:magnesium ion binding"/>
    <property type="evidence" value="ECO:0007669"/>
    <property type="project" value="UniProtKB-UniRule"/>
</dbReference>
<dbReference type="InterPro" id="IPR016037">
    <property type="entry name" value="DHQ_synth_AroB"/>
</dbReference>
<dbReference type="GO" id="GO:0005524">
    <property type="term" value="F:ATP binding"/>
    <property type="evidence" value="ECO:0007669"/>
    <property type="project" value="UniProtKB-UniRule"/>
</dbReference>
<dbReference type="EC" id="4.2.3.4" evidence="17"/>
<feature type="binding site" evidence="16">
    <location>
        <position position="17"/>
    </location>
    <ligand>
        <name>Mg(2+)</name>
        <dbReference type="ChEBI" id="CHEBI:18420"/>
    </ligand>
</feature>
<evidence type="ECO:0000256" key="8">
    <source>
        <dbReference type="ARBA" id="ARBA00022741"/>
    </source>
</evidence>
<comment type="similarity">
    <text evidence="16">Belongs to the shikimate kinase family.</text>
</comment>
<comment type="catalytic activity">
    <reaction evidence="15 16">
        <text>shikimate + ATP = 3-phosphoshikimate + ADP + H(+)</text>
        <dbReference type="Rhea" id="RHEA:13121"/>
        <dbReference type="ChEBI" id="CHEBI:15378"/>
        <dbReference type="ChEBI" id="CHEBI:30616"/>
        <dbReference type="ChEBI" id="CHEBI:36208"/>
        <dbReference type="ChEBI" id="CHEBI:145989"/>
        <dbReference type="ChEBI" id="CHEBI:456216"/>
        <dbReference type="EC" id="2.7.1.71"/>
    </reaction>
</comment>
<comment type="function">
    <text evidence="16">Catalyzes the specific phosphorylation of the 3-hydroxyl group of shikimic acid using ATP as a cosubstrate.</text>
</comment>
<dbReference type="PANTHER" id="PTHR43622:SF7">
    <property type="entry name" value="3-DEHYDROQUINATE SYNTHASE, CHLOROPLASTIC"/>
    <property type="match status" value="1"/>
</dbReference>
<keyword evidence="7 16" id="KW-0808">Transferase</keyword>
<evidence type="ECO:0000256" key="15">
    <source>
        <dbReference type="ARBA" id="ARBA00048567"/>
    </source>
</evidence>
<dbReference type="GO" id="GO:0003856">
    <property type="term" value="F:3-dehydroquinate synthase activity"/>
    <property type="evidence" value="ECO:0007669"/>
    <property type="project" value="UniProtKB-UniRule"/>
</dbReference>
<dbReference type="PROSITE" id="PS01128">
    <property type="entry name" value="SHIKIMATE_KINASE"/>
    <property type="match status" value="1"/>
</dbReference>
<dbReference type="GO" id="GO:0005737">
    <property type="term" value="C:cytoplasm"/>
    <property type="evidence" value="ECO:0007669"/>
    <property type="project" value="UniProtKB-SubCell"/>
</dbReference>
<dbReference type="Pfam" id="PF01202">
    <property type="entry name" value="SKI"/>
    <property type="match status" value="1"/>
</dbReference>
<evidence type="ECO:0000256" key="4">
    <source>
        <dbReference type="ARBA" id="ARBA00004842"/>
    </source>
</evidence>
<keyword evidence="10 16" id="KW-0067">ATP-binding</keyword>
<feature type="binding site" evidence="17">
    <location>
        <position position="345"/>
    </location>
    <ligand>
        <name>NAD(+)</name>
        <dbReference type="ChEBI" id="CHEBI:57540"/>
    </ligand>
</feature>
<comment type="similarity">
    <text evidence="17">Belongs to the sugar phosphate cyclases superfamily. Dehydroquinate synthase family.</text>
</comment>
<dbReference type="EC" id="2.7.1.71" evidence="16"/>
<keyword evidence="17" id="KW-0170">Cobalt</keyword>
<dbReference type="InterPro" id="IPR027417">
    <property type="entry name" value="P-loop_NTPase"/>
</dbReference>
<evidence type="ECO:0000256" key="3">
    <source>
        <dbReference type="ARBA" id="ARBA00004661"/>
    </source>
</evidence>
<feature type="binding site" evidence="17">
    <location>
        <position position="440"/>
    </location>
    <ligand>
        <name>Zn(2+)</name>
        <dbReference type="ChEBI" id="CHEBI:29105"/>
    </ligand>
</feature>
<dbReference type="Pfam" id="PF24621">
    <property type="entry name" value="DHQS_C"/>
    <property type="match status" value="1"/>
</dbReference>
<dbReference type="PANTHER" id="PTHR43622">
    <property type="entry name" value="3-DEHYDROQUINATE SYNTHASE"/>
    <property type="match status" value="1"/>
</dbReference>
<evidence type="ECO:0000256" key="5">
    <source>
        <dbReference type="ARBA" id="ARBA00022490"/>
    </source>
</evidence>
<dbReference type="Gene3D" id="1.20.1090.10">
    <property type="entry name" value="Dehydroquinate synthase-like - alpha domain"/>
    <property type="match status" value="1"/>
</dbReference>
<evidence type="ECO:0000256" key="2">
    <source>
        <dbReference type="ARBA" id="ARBA00001911"/>
    </source>
</evidence>
<keyword evidence="6 17" id="KW-0028">Amino-acid biosynthesis</keyword>
<feature type="binding site" evidence="16">
    <location>
        <position position="117"/>
    </location>
    <ligand>
        <name>ATP</name>
        <dbReference type="ChEBI" id="CHEBI:30616"/>
    </ligand>
</feature>
<feature type="binding site" evidence="16">
    <location>
        <position position="80"/>
    </location>
    <ligand>
        <name>substrate</name>
    </ligand>
</feature>
<feature type="binding site" evidence="16">
    <location>
        <position position="35"/>
    </location>
    <ligand>
        <name>substrate</name>
    </ligand>
</feature>
<dbReference type="Pfam" id="PF01761">
    <property type="entry name" value="DHQ_synthase"/>
    <property type="match status" value="1"/>
</dbReference>
<evidence type="ECO:0000313" key="21">
    <source>
        <dbReference type="EMBL" id="AGP30843.1"/>
    </source>
</evidence>
<dbReference type="SUPFAM" id="SSF56796">
    <property type="entry name" value="Dehydroquinate synthase-like"/>
    <property type="match status" value="1"/>
</dbReference>
<dbReference type="SUPFAM" id="SSF52540">
    <property type="entry name" value="P-loop containing nucleoside triphosphate hydrolases"/>
    <property type="match status" value="1"/>
</dbReference>
<sequence>MSTPRLVLVGLPGAGKSTIGRRLANALHCEVVDSDLLIEQDRGLPCGEVFRQLGEPAFRELEEEHVARALGTGGIVSLGGGAVISPATRALLADLPVVHLRVSAQEGARRTTGDANRPVVAAEDPVARYRQLQTERASFYDEVSDATVSSEGRDPRQTVAEVLHILESLEEERAARQTTAQSTSAQSTTTVKESPVTDLRRVHVATDHPYDVVIGRDLTGQVADAVPGAAKAVILHQPPLAELADRVAAGLRAAGIDPVLYETPDAEDAKTVSGAAACWDVCAAAGLSRQDIIVGVGGGAATDLAGFIAATWMRGIRVVQYPTTLLAMVDAAVGGKTGINTAAGKNLVGSFHEPAAVLVDLDVLDTLPIKEITAGSAEIIKAGFIRDPRILDIYEADPAAALDPRGALPELIELSVKVKADVVGQDLRESSLREILNYGHTYGHAIEQHENYRWRHGWAVAVGMVYEAELAHAAGLLGADAVARHRRILTSVGLPTSYDGAPLDVLLEVMGRDKKNRDGHLRIVVLSDREGLPYAPVRLEGPEAADLQAAYDATLTEHADQEAK</sequence>
<comment type="cofactor">
    <cofactor evidence="16">
        <name>Mg(2+)</name>
        <dbReference type="ChEBI" id="CHEBI:18420"/>
    </cofactor>
    <text evidence="16">Binds 1 Mg(2+) ion per subunit.</text>
</comment>
<evidence type="ECO:0000259" key="20">
    <source>
        <dbReference type="Pfam" id="PF24621"/>
    </source>
</evidence>